<comment type="caution">
    <text evidence="7">The sequence shown here is derived from an EMBL/GenBank/DDBJ whole genome shotgun (WGS) entry which is preliminary data.</text>
</comment>
<keyword evidence="4 7" id="KW-0067">ATP-binding</keyword>
<evidence type="ECO:0000256" key="1">
    <source>
        <dbReference type="ARBA" id="ARBA00005417"/>
    </source>
</evidence>
<dbReference type="eggNOG" id="arCOG00194">
    <property type="taxonomic scope" value="Archaea"/>
</dbReference>
<organism evidence="7 8">
    <name type="scientific">Halobiforma nitratireducens JCM 10879</name>
    <dbReference type="NCBI Taxonomy" id="1227454"/>
    <lineage>
        <taxon>Archaea</taxon>
        <taxon>Methanobacteriati</taxon>
        <taxon>Methanobacteriota</taxon>
        <taxon>Stenosarchaea group</taxon>
        <taxon>Halobacteria</taxon>
        <taxon>Halobacteriales</taxon>
        <taxon>Natrialbaceae</taxon>
        <taxon>Halobiforma</taxon>
    </lineage>
</organism>
<evidence type="ECO:0000256" key="2">
    <source>
        <dbReference type="ARBA" id="ARBA00022448"/>
    </source>
</evidence>
<dbReference type="InterPro" id="IPR027417">
    <property type="entry name" value="P-loop_NTPase"/>
</dbReference>
<dbReference type="InterPro" id="IPR050763">
    <property type="entry name" value="ABC_transporter_ATP-binding"/>
</dbReference>
<comment type="similarity">
    <text evidence="1">Belongs to the ABC transporter superfamily.</text>
</comment>
<feature type="region of interest" description="Disordered" evidence="5">
    <location>
        <begin position="230"/>
        <end position="271"/>
    </location>
</feature>
<proteinExistence type="inferred from homology"/>
<keyword evidence="3" id="KW-0547">Nucleotide-binding</keyword>
<dbReference type="STRING" id="1227454.C446_16987"/>
<dbReference type="OrthoDB" id="40048at2157"/>
<dbReference type="PROSITE" id="PS00211">
    <property type="entry name" value="ABC_TRANSPORTER_1"/>
    <property type="match status" value="1"/>
</dbReference>
<dbReference type="PANTHER" id="PTHR42711:SF5">
    <property type="entry name" value="ABC TRANSPORTER ATP-BINDING PROTEIN NATA"/>
    <property type="match status" value="1"/>
</dbReference>
<dbReference type="GO" id="GO:0016887">
    <property type="term" value="F:ATP hydrolysis activity"/>
    <property type="evidence" value="ECO:0007669"/>
    <property type="project" value="InterPro"/>
</dbReference>
<dbReference type="InterPro" id="IPR017871">
    <property type="entry name" value="ABC_transporter-like_CS"/>
</dbReference>
<name>M0L8X8_9EURY</name>
<dbReference type="PANTHER" id="PTHR42711">
    <property type="entry name" value="ABC TRANSPORTER ATP-BINDING PROTEIN"/>
    <property type="match status" value="1"/>
</dbReference>
<dbReference type="InterPro" id="IPR003593">
    <property type="entry name" value="AAA+_ATPase"/>
</dbReference>
<dbReference type="AlphaFoldDB" id="M0L8X8"/>
<feature type="domain" description="ABC transporter" evidence="6">
    <location>
        <begin position="4"/>
        <end position="228"/>
    </location>
</feature>
<protein>
    <submittedName>
        <fullName evidence="7">ABC-type transport system ATP-binding protein</fullName>
    </submittedName>
</protein>
<evidence type="ECO:0000256" key="5">
    <source>
        <dbReference type="SAM" id="MobiDB-lite"/>
    </source>
</evidence>
<dbReference type="PROSITE" id="PS50893">
    <property type="entry name" value="ABC_TRANSPORTER_2"/>
    <property type="match status" value="1"/>
</dbReference>
<dbReference type="Proteomes" id="UP000011607">
    <property type="component" value="Unassembled WGS sequence"/>
</dbReference>
<dbReference type="GO" id="GO:0005524">
    <property type="term" value="F:ATP binding"/>
    <property type="evidence" value="ECO:0007669"/>
    <property type="project" value="UniProtKB-KW"/>
</dbReference>
<gene>
    <name evidence="7" type="ORF">C446_16987</name>
</gene>
<evidence type="ECO:0000313" key="7">
    <source>
        <dbReference type="EMBL" id="EMA30047.1"/>
    </source>
</evidence>
<keyword evidence="8" id="KW-1185">Reference proteome</keyword>
<dbReference type="SUPFAM" id="SSF52540">
    <property type="entry name" value="P-loop containing nucleoside triphosphate hydrolases"/>
    <property type="match status" value="1"/>
</dbReference>
<reference evidence="7 8" key="1">
    <citation type="journal article" date="2014" name="PLoS Genet.">
        <title>Phylogenetically driven sequencing of extremely halophilic archaea reveals strategies for static and dynamic osmo-response.</title>
        <authorList>
            <person name="Becker E.A."/>
            <person name="Seitzer P.M."/>
            <person name="Tritt A."/>
            <person name="Larsen D."/>
            <person name="Krusor M."/>
            <person name="Yao A.I."/>
            <person name="Wu D."/>
            <person name="Madern D."/>
            <person name="Eisen J.A."/>
            <person name="Darling A.E."/>
            <person name="Facciotti M.T."/>
        </authorList>
    </citation>
    <scope>NUCLEOTIDE SEQUENCE [LARGE SCALE GENOMIC DNA]</scope>
    <source>
        <strain evidence="7 8">JCM 10879</strain>
    </source>
</reference>
<dbReference type="InterPro" id="IPR003439">
    <property type="entry name" value="ABC_transporter-like_ATP-bd"/>
</dbReference>
<dbReference type="RefSeq" id="WP_006674274.1">
    <property type="nucleotide sequence ID" value="NZ_AOMA01000182.1"/>
</dbReference>
<dbReference type="SMART" id="SM00382">
    <property type="entry name" value="AAA"/>
    <property type="match status" value="1"/>
</dbReference>
<evidence type="ECO:0000256" key="3">
    <source>
        <dbReference type="ARBA" id="ARBA00022741"/>
    </source>
</evidence>
<evidence type="ECO:0000256" key="4">
    <source>
        <dbReference type="ARBA" id="ARBA00022840"/>
    </source>
</evidence>
<evidence type="ECO:0000313" key="8">
    <source>
        <dbReference type="Proteomes" id="UP000011607"/>
    </source>
</evidence>
<keyword evidence="2" id="KW-0813">Transport</keyword>
<dbReference type="Gene3D" id="3.40.50.300">
    <property type="entry name" value="P-loop containing nucleotide triphosphate hydrolases"/>
    <property type="match status" value="1"/>
</dbReference>
<dbReference type="Pfam" id="PF00005">
    <property type="entry name" value="ABC_tran"/>
    <property type="match status" value="1"/>
</dbReference>
<feature type="compositionally biased region" description="Polar residues" evidence="5">
    <location>
        <begin position="245"/>
        <end position="263"/>
    </location>
</feature>
<evidence type="ECO:0000259" key="6">
    <source>
        <dbReference type="PROSITE" id="PS50893"/>
    </source>
</evidence>
<dbReference type="CDD" id="cd03230">
    <property type="entry name" value="ABC_DR_subfamily_A"/>
    <property type="match status" value="1"/>
</dbReference>
<accession>M0L8X8</accession>
<sequence>MAFVSVSGVTKRFGTHVGVDDVSFDLEAGETAVLFGANGAGKTTLIRMLASLSRPTEGDIEIGSEPLGSGNAAVRSRLGVVAHETMLYEELTARENLRLHARLHGVDAAVCDELLETVGLASRGGERVAGFSHGMSKRVSLARALVHDPDLLLFDEPYTGLDQTSLKRVAAVLEDLEDRTVLAATHDLERGYRLADRVLFVNDGRLVGDLETTAFDDAAEVLEEYERRCTGGEPRAVTSGRAVPTRSTVAGTGTERASGTNTDDPGGSNDG</sequence>
<dbReference type="EMBL" id="AOMA01000182">
    <property type="protein sequence ID" value="EMA30047.1"/>
    <property type="molecule type" value="Genomic_DNA"/>
</dbReference>
<dbReference type="PATRIC" id="fig|1227454.3.peg.3478"/>